<protein>
    <submittedName>
        <fullName evidence="2">Uncharacterized protein</fullName>
    </submittedName>
</protein>
<evidence type="ECO:0000313" key="2">
    <source>
        <dbReference type="EMBL" id="CAI0647964.1"/>
    </source>
</evidence>
<organism evidence="2 3">
    <name type="scientific">Colletotrichum noveboracense</name>
    <dbReference type="NCBI Taxonomy" id="2664923"/>
    <lineage>
        <taxon>Eukaryota</taxon>
        <taxon>Fungi</taxon>
        <taxon>Dikarya</taxon>
        <taxon>Ascomycota</taxon>
        <taxon>Pezizomycotina</taxon>
        <taxon>Sordariomycetes</taxon>
        <taxon>Hypocreomycetidae</taxon>
        <taxon>Glomerellales</taxon>
        <taxon>Glomerellaceae</taxon>
        <taxon>Colletotrichum</taxon>
        <taxon>Colletotrichum gloeosporioides species complex</taxon>
    </lineage>
</organism>
<comment type="caution">
    <text evidence="2">The sequence shown here is derived from an EMBL/GenBank/DDBJ whole genome shotgun (WGS) entry which is preliminary data.</text>
</comment>
<name>A0A9W4RUM6_9PEZI</name>
<proteinExistence type="predicted"/>
<feature type="non-terminal residue" evidence="2">
    <location>
        <position position="1"/>
    </location>
</feature>
<gene>
    <name evidence="2" type="ORF">CGXH109_LOCUS70777</name>
</gene>
<evidence type="ECO:0000256" key="1">
    <source>
        <dbReference type="SAM" id="MobiDB-lite"/>
    </source>
</evidence>
<dbReference type="AlphaFoldDB" id="A0A9W4RUM6"/>
<keyword evidence="3" id="KW-1185">Reference proteome</keyword>
<feature type="region of interest" description="Disordered" evidence="1">
    <location>
        <begin position="256"/>
        <end position="290"/>
    </location>
</feature>
<accession>A0A9W4RUM6</accession>
<sequence length="290" mass="33279">QSVSSQPKSRRERPYDASEKNVAVRIAMIFEAAHQVASENPGIDARSPEFWQLVKTTALKVDKTFEDAHESDLALCYVIITKFHAAWNRFGQQKTGKKSKGEREVDEYMNSDDYINSNGPVSPQHLKKHLRAFLRLINKQHKRNLVDEYSRGKKEGYDSGFTAGAASNAFSDDLRRRASQAEYELGKNKYEIGLAFKEYGLIIEEQKELRVEVKELREEVEELRAEGADKDAKLKQKELEIEETRLALARSDGVDLDEGDVFDDEDDEYGNYEEEIEDKIENEDEDEDEG</sequence>
<dbReference type="EMBL" id="CAMGZC010000492">
    <property type="protein sequence ID" value="CAI0647964.1"/>
    <property type="molecule type" value="Genomic_DNA"/>
</dbReference>
<reference evidence="2" key="1">
    <citation type="submission" date="2022-08" db="EMBL/GenBank/DDBJ databases">
        <authorList>
            <person name="Giroux E."/>
            <person name="Giroux E."/>
        </authorList>
    </citation>
    <scope>NUCLEOTIDE SEQUENCE</scope>
    <source>
        <strain evidence="2">H1091258</strain>
    </source>
</reference>
<dbReference type="Proteomes" id="UP001152533">
    <property type="component" value="Unassembled WGS sequence"/>
</dbReference>
<evidence type="ECO:0000313" key="3">
    <source>
        <dbReference type="Proteomes" id="UP001152533"/>
    </source>
</evidence>